<feature type="transmembrane region" description="Helical" evidence="1">
    <location>
        <begin position="250"/>
        <end position="270"/>
    </location>
</feature>
<organism evidence="2 3">
    <name type="scientific">bacterium (Candidatus Blackallbacteria) CG17_big_fil_post_rev_8_21_14_2_50_48_46</name>
    <dbReference type="NCBI Taxonomy" id="2014261"/>
    <lineage>
        <taxon>Bacteria</taxon>
        <taxon>Candidatus Blackallbacteria</taxon>
    </lineage>
</organism>
<evidence type="ECO:0008006" key="4">
    <source>
        <dbReference type="Google" id="ProtNLM"/>
    </source>
</evidence>
<feature type="transmembrane region" description="Helical" evidence="1">
    <location>
        <begin position="290"/>
        <end position="313"/>
    </location>
</feature>
<feature type="transmembrane region" description="Helical" evidence="1">
    <location>
        <begin position="118"/>
        <end position="138"/>
    </location>
</feature>
<comment type="caution">
    <text evidence="2">The sequence shown here is derived from an EMBL/GenBank/DDBJ whole genome shotgun (WGS) entry which is preliminary data.</text>
</comment>
<keyword evidence="1" id="KW-0472">Membrane</keyword>
<dbReference type="Proteomes" id="UP000231019">
    <property type="component" value="Unassembled WGS sequence"/>
</dbReference>
<name>A0A2M7G1Z5_9BACT</name>
<feature type="transmembrane region" description="Helical" evidence="1">
    <location>
        <begin position="388"/>
        <end position="410"/>
    </location>
</feature>
<keyword evidence="1" id="KW-1133">Transmembrane helix</keyword>
<feature type="transmembrane region" description="Helical" evidence="1">
    <location>
        <begin position="21"/>
        <end position="42"/>
    </location>
</feature>
<sequence>MESLQEKTHAFNLHIIPWPRHGVLTSLGFFLSIQILGLLLRWQFIQGIPGFNFKFFLHAHSHVALLGWVHALLMLALMRAFVPHWQAQEKSWKRLFWGAQLCVLGMLLSFPFQGYAAVSIGFSTLFLFVSYAQAARLIRQTRTERSLARWMLVASLWLMVLSSLGPWSLGPIMALKLNQSPIYFLAIYFYLHFQYNGWFVFALAALFLKYLELRGQDTSNQLPRLAFFTLFLSVIPAYGLSALWAHPPAWVWGLSGLSALLQCFSLVLLWRWGLRSQDLWKSLDFWPRYLLTLTWFCFNLKLLLQALTALPYFADLVYHQRALVIFYLHLVLLGCVSAGLLAWLLQEKGLQTHPSVSTGILLYLAGFGSSEILILLQGMGGWLLPPLPLLPVLIFAFSLLIPVGWGLIFLGQFLKPAGDRP</sequence>
<proteinExistence type="predicted"/>
<dbReference type="EMBL" id="PFFQ01000044">
    <property type="protein sequence ID" value="PIW15792.1"/>
    <property type="molecule type" value="Genomic_DNA"/>
</dbReference>
<feature type="transmembrane region" description="Helical" evidence="1">
    <location>
        <begin position="222"/>
        <end position="244"/>
    </location>
</feature>
<gene>
    <name evidence="2" type="ORF">COW36_15710</name>
</gene>
<accession>A0A2M7G1Z5</accession>
<feature type="transmembrane region" description="Helical" evidence="1">
    <location>
        <begin position="150"/>
        <end position="170"/>
    </location>
</feature>
<feature type="transmembrane region" description="Helical" evidence="1">
    <location>
        <begin position="325"/>
        <end position="344"/>
    </location>
</feature>
<reference evidence="2 3" key="1">
    <citation type="submission" date="2017-09" db="EMBL/GenBank/DDBJ databases">
        <title>Depth-based differentiation of microbial function through sediment-hosted aquifers and enrichment of novel symbionts in the deep terrestrial subsurface.</title>
        <authorList>
            <person name="Probst A.J."/>
            <person name="Ladd B."/>
            <person name="Jarett J.K."/>
            <person name="Geller-Mcgrath D.E."/>
            <person name="Sieber C.M."/>
            <person name="Emerson J.B."/>
            <person name="Anantharaman K."/>
            <person name="Thomas B.C."/>
            <person name="Malmstrom R."/>
            <person name="Stieglmeier M."/>
            <person name="Klingl A."/>
            <person name="Woyke T."/>
            <person name="Ryan C.M."/>
            <person name="Banfield J.F."/>
        </authorList>
    </citation>
    <scope>NUCLEOTIDE SEQUENCE [LARGE SCALE GENOMIC DNA]</scope>
    <source>
        <strain evidence="2">CG17_big_fil_post_rev_8_21_14_2_50_48_46</strain>
    </source>
</reference>
<evidence type="ECO:0000313" key="3">
    <source>
        <dbReference type="Proteomes" id="UP000231019"/>
    </source>
</evidence>
<feature type="transmembrane region" description="Helical" evidence="1">
    <location>
        <begin position="182"/>
        <end position="210"/>
    </location>
</feature>
<protein>
    <recommendedName>
        <fullName evidence="4">Cytochrome oxidase subunit I profile domain-containing protein</fullName>
    </recommendedName>
</protein>
<evidence type="ECO:0000313" key="2">
    <source>
        <dbReference type="EMBL" id="PIW15792.1"/>
    </source>
</evidence>
<evidence type="ECO:0000256" key="1">
    <source>
        <dbReference type="SAM" id="Phobius"/>
    </source>
</evidence>
<dbReference type="AlphaFoldDB" id="A0A2M7G1Z5"/>
<feature type="transmembrane region" description="Helical" evidence="1">
    <location>
        <begin position="94"/>
        <end position="112"/>
    </location>
</feature>
<keyword evidence="1" id="KW-0812">Transmembrane</keyword>
<feature type="transmembrane region" description="Helical" evidence="1">
    <location>
        <begin position="62"/>
        <end position="82"/>
    </location>
</feature>
<feature type="transmembrane region" description="Helical" evidence="1">
    <location>
        <begin position="356"/>
        <end position="376"/>
    </location>
</feature>